<protein>
    <submittedName>
        <fullName evidence="3">Dual specificity phosphatase</fullName>
    </submittedName>
</protein>
<dbReference type="GO" id="GO:0016791">
    <property type="term" value="F:phosphatase activity"/>
    <property type="evidence" value="ECO:0007669"/>
    <property type="project" value="UniProtKB-ARBA"/>
</dbReference>
<evidence type="ECO:0000259" key="2">
    <source>
        <dbReference type="PROSITE" id="PS50056"/>
    </source>
</evidence>
<proteinExistence type="predicted"/>
<organism evidence="3">
    <name type="scientific">Pithovirus LCPAC404</name>
    <dbReference type="NCBI Taxonomy" id="2506597"/>
    <lineage>
        <taxon>Viruses</taxon>
        <taxon>Pithoviruses</taxon>
    </lineage>
</organism>
<sequence length="201" mass="23023">MTTKMQFTAVVDDTLSFGRYPYPAEHCIEELESKGYTIFIDLTTEYEVKEKQLIEYKQFLSPSSRYCSFPINDRCVPNDSPLFCNFMKNVINDMLQNDKVYIHCRGGHGRAGLAAATFLILKSKHEISPQCALDAVFSAHQKRPEMRSKWRKMGSPQGNKQKNFVRNMPKQSGADVIEPKPEGYNDFLSLYPTIISKSFVD</sequence>
<dbReference type="InterPro" id="IPR057023">
    <property type="entry name" value="PTP-SAK"/>
</dbReference>
<gene>
    <name evidence="3" type="ORF">LCPAC404_01930</name>
</gene>
<keyword evidence="1" id="KW-0378">Hydrolase</keyword>
<evidence type="ECO:0000313" key="3">
    <source>
        <dbReference type="EMBL" id="QBK93489.1"/>
    </source>
</evidence>
<dbReference type="InterPro" id="IPR029021">
    <property type="entry name" value="Prot-tyrosine_phosphatase-like"/>
</dbReference>
<dbReference type="InterPro" id="IPR000387">
    <property type="entry name" value="Tyr_Pase_dom"/>
</dbReference>
<dbReference type="EMBL" id="MK500597">
    <property type="protein sequence ID" value="QBK93489.1"/>
    <property type="molecule type" value="Genomic_DNA"/>
</dbReference>
<feature type="domain" description="Tyrosine specific protein phosphatases" evidence="2">
    <location>
        <begin position="81"/>
        <end position="146"/>
    </location>
</feature>
<name>A0A481ZEU5_9VIRU</name>
<evidence type="ECO:0000256" key="1">
    <source>
        <dbReference type="ARBA" id="ARBA00022801"/>
    </source>
</evidence>
<dbReference type="PROSITE" id="PS50056">
    <property type="entry name" value="TYR_PHOSPHATASE_2"/>
    <property type="match status" value="1"/>
</dbReference>
<dbReference type="Pfam" id="PF22784">
    <property type="entry name" value="PTP-SAK"/>
    <property type="match status" value="1"/>
</dbReference>
<accession>A0A481ZEU5</accession>
<reference evidence="3" key="1">
    <citation type="journal article" date="2019" name="MBio">
        <title>Virus Genomes from Deep Sea Sediments Expand the Ocean Megavirome and Support Independent Origins of Viral Gigantism.</title>
        <authorList>
            <person name="Backstrom D."/>
            <person name="Yutin N."/>
            <person name="Jorgensen S.L."/>
            <person name="Dharamshi J."/>
            <person name="Homa F."/>
            <person name="Zaremba-Niedwiedzka K."/>
            <person name="Spang A."/>
            <person name="Wolf Y.I."/>
            <person name="Koonin E.V."/>
            <person name="Ettema T.J."/>
        </authorList>
    </citation>
    <scope>NUCLEOTIDE SEQUENCE</scope>
</reference>
<dbReference type="Gene3D" id="3.90.190.10">
    <property type="entry name" value="Protein tyrosine phosphatase superfamily"/>
    <property type="match status" value="1"/>
</dbReference>
<dbReference type="SUPFAM" id="SSF52799">
    <property type="entry name" value="(Phosphotyrosine protein) phosphatases II"/>
    <property type="match status" value="1"/>
</dbReference>